<organism evidence="3">
    <name type="scientific">Chrysotila carterae</name>
    <name type="common">Marine alga</name>
    <name type="synonym">Syracosphaera carterae</name>
    <dbReference type="NCBI Taxonomy" id="13221"/>
    <lineage>
        <taxon>Eukaryota</taxon>
        <taxon>Haptista</taxon>
        <taxon>Haptophyta</taxon>
        <taxon>Prymnesiophyceae</taxon>
        <taxon>Isochrysidales</taxon>
        <taxon>Isochrysidaceae</taxon>
        <taxon>Chrysotila</taxon>
    </lineage>
</organism>
<evidence type="ECO:0000313" key="3">
    <source>
        <dbReference type="EMBL" id="CAE0778910.1"/>
    </source>
</evidence>
<feature type="compositionally biased region" description="Low complexity" evidence="2">
    <location>
        <begin position="243"/>
        <end position="268"/>
    </location>
</feature>
<reference evidence="3" key="1">
    <citation type="submission" date="2021-01" db="EMBL/GenBank/DDBJ databases">
        <authorList>
            <person name="Corre E."/>
            <person name="Pelletier E."/>
            <person name="Niang G."/>
            <person name="Scheremetjew M."/>
            <person name="Finn R."/>
            <person name="Kale V."/>
            <person name="Holt S."/>
            <person name="Cochrane G."/>
            <person name="Meng A."/>
            <person name="Brown T."/>
            <person name="Cohen L."/>
        </authorList>
    </citation>
    <scope>NUCLEOTIDE SEQUENCE</scope>
    <source>
        <strain evidence="3">CCMP645</strain>
    </source>
</reference>
<evidence type="ECO:0000256" key="2">
    <source>
        <dbReference type="SAM" id="MobiDB-lite"/>
    </source>
</evidence>
<gene>
    <name evidence="3" type="ORF">PCAR00345_LOCUS31549</name>
</gene>
<dbReference type="PANTHER" id="PTHR47026:SF2">
    <property type="entry name" value="FLAGELLAR ASSOCIATED PROTEIN"/>
    <property type="match status" value="1"/>
</dbReference>
<sequence length="268" mass="31133">MEVEESAVHDFLLILEEHKKNCERQGKYVEADIAKKRLAELRQHEENRKMEGLRSRQIAQRLGVEEAHMLEFQQFNAMWDAKMGEYEQRATELLEAMRARHTLDARELRRRSSENDGATRRPKFSKELLDLRKIEVSLARQGDYAEAHKVKLKADALEEAERERMAAEREQQVSLAEAKCHHKQENELNALRQRIQAGAEEQRKARQNDLERLMQRYNNVKAELESQQNAERLRNAKGVYPMSSSVRVSSASARLSSPRASTSRLLKG</sequence>
<dbReference type="EMBL" id="HBIZ01049295">
    <property type="protein sequence ID" value="CAE0778910.1"/>
    <property type="molecule type" value="Transcribed_RNA"/>
</dbReference>
<dbReference type="AlphaFoldDB" id="A0A7S4F8F8"/>
<name>A0A7S4F8F8_CHRCT</name>
<evidence type="ECO:0000256" key="1">
    <source>
        <dbReference type="SAM" id="Coils"/>
    </source>
</evidence>
<feature type="coiled-coil region" evidence="1">
    <location>
        <begin position="150"/>
        <end position="230"/>
    </location>
</feature>
<proteinExistence type="predicted"/>
<accession>A0A7S4F8F8</accession>
<keyword evidence="1" id="KW-0175">Coiled coil</keyword>
<dbReference type="PANTHER" id="PTHR47026">
    <property type="entry name" value="PIGMENTOSA GTPASE REGULATOR-LIKE PROTEIN, PUTATIVE-RELATED"/>
    <property type="match status" value="1"/>
</dbReference>
<feature type="region of interest" description="Disordered" evidence="2">
    <location>
        <begin position="236"/>
        <end position="268"/>
    </location>
</feature>
<protein>
    <submittedName>
        <fullName evidence="3">Uncharacterized protein</fullName>
    </submittedName>
</protein>